<organism evidence="3 4">
    <name type="scientific">Candidatus Zambryskibacteria bacterium CG10_big_fil_rev_8_21_14_0_10_42_12</name>
    <dbReference type="NCBI Taxonomy" id="1975115"/>
    <lineage>
        <taxon>Bacteria</taxon>
        <taxon>Candidatus Zambryskiibacteriota</taxon>
    </lineage>
</organism>
<dbReference type="InterPro" id="IPR051884">
    <property type="entry name" value="Bis(5'-adenosyl)-TPase_reg"/>
</dbReference>
<dbReference type="InterPro" id="IPR036265">
    <property type="entry name" value="HIT-like_sf"/>
</dbReference>
<evidence type="ECO:0000259" key="2">
    <source>
        <dbReference type="PROSITE" id="PS51084"/>
    </source>
</evidence>
<reference evidence="3 4" key="1">
    <citation type="submission" date="2017-09" db="EMBL/GenBank/DDBJ databases">
        <title>Depth-based differentiation of microbial function through sediment-hosted aquifers and enrichment of novel symbionts in the deep terrestrial subsurface.</title>
        <authorList>
            <person name="Probst A.J."/>
            <person name="Ladd B."/>
            <person name="Jarett J.K."/>
            <person name="Geller-Mcgrath D.E."/>
            <person name="Sieber C.M."/>
            <person name="Emerson J.B."/>
            <person name="Anantharaman K."/>
            <person name="Thomas B.C."/>
            <person name="Malmstrom R."/>
            <person name="Stieglmeier M."/>
            <person name="Klingl A."/>
            <person name="Woyke T."/>
            <person name="Ryan C.M."/>
            <person name="Banfield J.F."/>
        </authorList>
    </citation>
    <scope>NUCLEOTIDE SEQUENCE [LARGE SCALE GENOMIC DNA]</scope>
    <source>
        <strain evidence="3">CG10_big_fil_rev_8_21_14_0_10_42_12</strain>
    </source>
</reference>
<evidence type="ECO:0000313" key="3">
    <source>
        <dbReference type="EMBL" id="PIR38275.1"/>
    </source>
</evidence>
<dbReference type="PANTHER" id="PTHR46243">
    <property type="entry name" value="BIS(5'-ADENOSYL)-TRIPHOSPHATASE"/>
    <property type="match status" value="1"/>
</dbReference>
<dbReference type="PROSITE" id="PS51084">
    <property type="entry name" value="HIT_2"/>
    <property type="match status" value="1"/>
</dbReference>
<feature type="domain" description="HIT" evidence="2">
    <location>
        <begin position="1"/>
        <end position="110"/>
    </location>
</feature>
<dbReference type="AlphaFoldDB" id="A0A2H0QXC2"/>
<sequence length="144" mass="16276">MADCPYCSEPTIKERIVVSNELAQAFPTNIPIVPGHVLITPIRCVAIFEELTSKELEAIFDLRSKLKIALINCFGAEGFNYAWNEGRLAGQSVPHFHLHMLPRKSGDTGITEYKPRKFLYRPGSREQSPQSELLVITELIQKHL</sequence>
<dbReference type="Proteomes" id="UP000231333">
    <property type="component" value="Unassembled WGS sequence"/>
</dbReference>
<proteinExistence type="predicted"/>
<dbReference type="EMBL" id="PCXL01000011">
    <property type="protein sequence ID" value="PIR38275.1"/>
    <property type="molecule type" value="Genomic_DNA"/>
</dbReference>
<dbReference type="InterPro" id="IPR011146">
    <property type="entry name" value="HIT-like"/>
</dbReference>
<name>A0A2H0QXC2_9BACT</name>
<comment type="caution">
    <text evidence="3">The sequence shown here is derived from an EMBL/GenBank/DDBJ whole genome shotgun (WGS) entry which is preliminary data.</text>
</comment>
<dbReference type="InterPro" id="IPR019808">
    <property type="entry name" value="Histidine_triad_CS"/>
</dbReference>
<dbReference type="SUPFAM" id="SSF54197">
    <property type="entry name" value="HIT-like"/>
    <property type="match status" value="1"/>
</dbReference>
<gene>
    <name evidence="3" type="ORF">COV34_01545</name>
</gene>
<dbReference type="PANTHER" id="PTHR46243:SF1">
    <property type="entry name" value="BIS(5'-ADENOSYL)-TRIPHOSPHATASE"/>
    <property type="match status" value="1"/>
</dbReference>
<feature type="short sequence motif" description="Histidine triad motif" evidence="1">
    <location>
        <begin position="95"/>
        <end position="99"/>
    </location>
</feature>
<dbReference type="Pfam" id="PF01230">
    <property type="entry name" value="HIT"/>
    <property type="match status" value="1"/>
</dbReference>
<protein>
    <recommendedName>
        <fullName evidence="2">HIT domain-containing protein</fullName>
    </recommendedName>
</protein>
<dbReference type="PROSITE" id="PS00892">
    <property type="entry name" value="HIT_1"/>
    <property type="match status" value="1"/>
</dbReference>
<accession>A0A2H0QXC2</accession>
<evidence type="ECO:0000313" key="4">
    <source>
        <dbReference type="Proteomes" id="UP000231333"/>
    </source>
</evidence>
<dbReference type="GO" id="GO:0003824">
    <property type="term" value="F:catalytic activity"/>
    <property type="evidence" value="ECO:0007669"/>
    <property type="project" value="InterPro"/>
</dbReference>
<evidence type="ECO:0000256" key="1">
    <source>
        <dbReference type="PROSITE-ProRule" id="PRU00464"/>
    </source>
</evidence>
<dbReference type="Gene3D" id="3.30.428.10">
    <property type="entry name" value="HIT-like"/>
    <property type="match status" value="1"/>
</dbReference>